<feature type="region of interest" description="Disordered" evidence="1">
    <location>
        <begin position="36"/>
        <end position="69"/>
    </location>
</feature>
<feature type="compositionally biased region" description="Polar residues" evidence="1">
    <location>
        <begin position="36"/>
        <end position="67"/>
    </location>
</feature>
<sequence>MSVSMSTHLQRLDSEEDHETLFHPYPFSYYVQSPSTVSHANSDNIKTSHLDSSTFLSSPTRSDTIPLNKNPEVSRLTLSRYSSSHGSSNNSFVNDKKMISGDQNRLVIVDGHRGVLSELDGNEEEDEDEDEDYYGRKGIGGWWWRHCSFSRSDSCVWVCLQVSWRLMVSLGLALLVFYIATKPPPPMVSVKMGGVGQFWLAEGVDGHGVATEILTCNSSVHLVIENKSKYFVLHIKPPLLELSFGRLPIAMSRGHKLHAESRSRTLFKLYVGTRNKPMYGAGRNMLDMLDSGTGLPLLIRLSFSSSFRVVWSLIKPKFHHQVHCLLIIRKSYDKKHKTQSYNSTCTVL</sequence>
<keyword evidence="3" id="KW-1185">Reference proteome</keyword>
<dbReference type="PANTHER" id="PTHR48436">
    <property type="entry name" value="2, PUTATIVE-RELATED"/>
    <property type="match status" value="1"/>
</dbReference>
<comment type="caution">
    <text evidence="2">The sequence shown here is derived from an EMBL/GenBank/DDBJ whole genome shotgun (WGS) entry which is preliminary data.</text>
</comment>
<name>A0AAV8S9W1_9ROSI</name>
<gene>
    <name evidence="2" type="ORF">K2173_011381</name>
</gene>
<dbReference type="EMBL" id="JAIWQS010000012">
    <property type="protein sequence ID" value="KAJ8748823.1"/>
    <property type="molecule type" value="Genomic_DNA"/>
</dbReference>
<dbReference type="Proteomes" id="UP001159364">
    <property type="component" value="Linkage Group LG12"/>
</dbReference>
<evidence type="ECO:0000256" key="1">
    <source>
        <dbReference type="SAM" id="MobiDB-lite"/>
    </source>
</evidence>
<evidence type="ECO:0000313" key="2">
    <source>
        <dbReference type="EMBL" id="KAJ8748823.1"/>
    </source>
</evidence>
<dbReference type="InterPro" id="IPR055276">
    <property type="entry name" value="NHL41-like"/>
</dbReference>
<protein>
    <recommendedName>
        <fullName evidence="4">Late embryogenesis abundant protein LEA-2 subgroup domain-containing protein</fullName>
    </recommendedName>
</protein>
<dbReference type="AlphaFoldDB" id="A0AAV8S9W1"/>
<reference evidence="2 3" key="1">
    <citation type="submission" date="2021-09" db="EMBL/GenBank/DDBJ databases">
        <title>Genomic insights and catalytic innovation underlie evolution of tropane alkaloids biosynthesis.</title>
        <authorList>
            <person name="Wang Y.-J."/>
            <person name="Tian T."/>
            <person name="Huang J.-P."/>
            <person name="Huang S.-X."/>
        </authorList>
    </citation>
    <scope>NUCLEOTIDE SEQUENCE [LARGE SCALE GENOMIC DNA]</scope>
    <source>
        <strain evidence="2">KIB-2018</strain>
        <tissue evidence="2">Leaf</tissue>
    </source>
</reference>
<proteinExistence type="predicted"/>
<evidence type="ECO:0008006" key="4">
    <source>
        <dbReference type="Google" id="ProtNLM"/>
    </source>
</evidence>
<dbReference type="PANTHER" id="PTHR48436:SF1">
    <property type="entry name" value="2, PUTATIVE-RELATED"/>
    <property type="match status" value="1"/>
</dbReference>
<organism evidence="2 3">
    <name type="scientific">Erythroxylum novogranatense</name>
    <dbReference type="NCBI Taxonomy" id="1862640"/>
    <lineage>
        <taxon>Eukaryota</taxon>
        <taxon>Viridiplantae</taxon>
        <taxon>Streptophyta</taxon>
        <taxon>Embryophyta</taxon>
        <taxon>Tracheophyta</taxon>
        <taxon>Spermatophyta</taxon>
        <taxon>Magnoliopsida</taxon>
        <taxon>eudicotyledons</taxon>
        <taxon>Gunneridae</taxon>
        <taxon>Pentapetalae</taxon>
        <taxon>rosids</taxon>
        <taxon>fabids</taxon>
        <taxon>Malpighiales</taxon>
        <taxon>Erythroxylaceae</taxon>
        <taxon>Erythroxylum</taxon>
    </lineage>
</organism>
<evidence type="ECO:0000313" key="3">
    <source>
        <dbReference type="Proteomes" id="UP001159364"/>
    </source>
</evidence>
<accession>A0AAV8S9W1</accession>